<dbReference type="EMBL" id="UOGI01000199">
    <property type="protein sequence ID" value="VAX33708.1"/>
    <property type="molecule type" value="Genomic_DNA"/>
</dbReference>
<dbReference type="InterPro" id="IPR003961">
    <property type="entry name" value="FN3_dom"/>
</dbReference>
<dbReference type="InterPro" id="IPR013783">
    <property type="entry name" value="Ig-like_fold"/>
</dbReference>
<proteinExistence type="predicted"/>
<dbReference type="PROSITE" id="PS51257">
    <property type="entry name" value="PROKAR_LIPOPROTEIN"/>
    <property type="match status" value="1"/>
</dbReference>
<protein>
    <recommendedName>
        <fullName evidence="1">Fibronectin type-III domain-containing protein</fullName>
    </recommendedName>
</protein>
<evidence type="ECO:0000313" key="2">
    <source>
        <dbReference type="EMBL" id="VAX33708.1"/>
    </source>
</evidence>
<accession>A0A3B1DCI8</accession>
<dbReference type="SMART" id="SM00060">
    <property type="entry name" value="FN3"/>
    <property type="match status" value="1"/>
</dbReference>
<dbReference type="InterPro" id="IPR036116">
    <property type="entry name" value="FN3_sf"/>
</dbReference>
<dbReference type="SUPFAM" id="SSF49265">
    <property type="entry name" value="Fibronectin type III"/>
    <property type="match status" value="1"/>
</dbReference>
<dbReference type="Gene3D" id="2.60.40.10">
    <property type="entry name" value="Immunoglobulins"/>
    <property type="match status" value="1"/>
</dbReference>
<sequence>MRYTLYIMLIVLTLTGASCGGGSGGIVGSDNTTVVIGLGQQSTESATAPSPSIPSAISYVRITISGPEMSPIERTVDVAGCNTVEEVFQVPNGLDRHFTVFAYDDADTLLYYGDAHKTLQGTPTTVTVTMVSMIPPTFGGVETATATSSTDIDLTWTAATDDTTAQSNIVYLIYISTTSGGQDFLVPPSFTIAAGATTFPVTGLTSLTTYYFVVRAEDEAGNVDTNTKEVYATTLFGTSEH</sequence>
<evidence type="ECO:0000259" key="1">
    <source>
        <dbReference type="PROSITE" id="PS50853"/>
    </source>
</evidence>
<feature type="domain" description="Fibronectin type-III" evidence="1">
    <location>
        <begin position="135"/>
        <end position="237"/>
    </location>
</feature>
<dbReference type="PROSITE" id="PS50853">
    <property type="entry name" value="FN3"/>
    <property type="match status" value="1"/>
</dbReference>
<gene>
    <name evidence="2" type="ORF">MNBD_NITROSPIRAE03-734</name>
</gene>
<reference evidence="2" key="1">
    <citation type="submission" date="2018-06" db="EMBL/GenBank/DDBJ databases">
        <authorList>
            <person name="Zhirakovskaya E."/>
        </authorList>
    </citation>
    <scope>NUCLEOTIDE SEQUENCE</scope>
</reference>
<organism evidence="2">
    <name type="scientific">hydrothermal vent metagenome</name>
    <dbReference type="NCBI Taxonomy" id="652676"/>
    <lineage>
        <taxon>unclassified sequences</taxon>
        <taxon>metagenomes</taxon>
        <taxon>ecological metagenomes</taxon>
    </lineage>
</organism>
<name>A0A3B1DCI8_9ZZZZ</name>
<dbReference type="Pfam" id="PF00041">
    <property type="entry name" value="fn3"/>
    <property type="match status" value="1"/>
</dbReference>
<dbReference type="AlphaFoldDB" id="A0A3B1DCI8"/>